<keyword evidence="1" id="KW-0472">Membrane</keyword>
<evidence type="ECO:0000313" key="3">
    <source>
        <dbReference type="Proteomes" id="UP000245720"/>
    </source>
</evidence>
<accession>A0A315XZ05</accession>
<feature type="transmembrane region" description="Helical" evidence="1">
    <location>
        <begin position="12"/>
        <end position="31"/>
    </location>
</feature>
<proteinExistence type="predicted"/>
<protein>
    <submittedName>
        <fullName evidence="2">Uncharacterized protein</fullName>
    </submittedName>
</protein>
<dbReference type="Proteomes" id="UP000245720">
    <property type="component" value="Unassembled WGS sequence"/>
</dbReference>
<evidence type="ECO:0000256" key="1">
    <source>
        <dbReference type="SAM" id="Phobius"/>
    </source>
</evidence>
<keyword evidence="1" id="KW-1133">Transmembrane helix</keyword>
<dbReference type="EMBL" id="QGDI01000011">
    <property type="protein sequence ID" value="PWJ11012.1"/>
    <property type="molecule type" value="Genomic_DNA"/>
</dbReference>
<comment type="caution">
    <text evidence="2">The sequence shown here is derived from an EMBL/GenBank/DDBJ whole genome shotgun (WGS) entry which is preliminary data.</text>
</comment>
<keyword evidence="1" id="KW-0812">Transmembrane</keyword>
<gene>
    <name evidence="2" type="ORF">IE37_02660</name>
</gene>
<evidence type="ECO:0000313" key="2">
    <source>
        <dbReference type="EMBL" id="PWJ11012.1"/>
    </source>
</evidence>
<reference evidence="2 3" key="1">
    <citation type="submission" date="2018-05" db="EMBL/GenBank/DDBJ databases">
        <title>The Hungate 1000. A catalogue of reference genomes from the rumen microbiome.</title>
        <authorList>
            <person name="Kelly W."/>
        </authorList>
    </citation>
    <scope>NUCLEOTIDE SEQUENCE [LARGE SCALE GENOMIC DNA]</scope>
    <source>
        <strain evidence="2 3">SAb67</strain>
    </source>
</reference>
<sequence length="60" mass="6818">MDDIINSITGFLSQYWAIILFIIVLIILIKIKHKIKKAIFFAILIGAALFASGITFFNFQ</sequence>
<feature type="transmembrane region" description="Helical" evidence="1">
    <location>
        <begin position="38"/>
        <end position="59"/>
    </location>
</feature>
<name>A0A315XZ05_RUMFL</name>
<dbReference type="AlphaFoldDB" id="A0A315XZ05"/>
<dbReference type="RefSeq" id="WP_109727385.1">
    <property type="nucleotide sequence ID" value="NZ_QGDI01000011.1"/>
</dbReference>
<organism evidence="2 3">
    <name type="scientific">Ruminococcus flavefaciens</name>
    <dbReference type="NCBI Taxonomy" id="1265"/>
    <lineage>
        <taxon>Bacteria</taxon>
        <taxon>Bacillati</taxon>
        <taxon>Bacillota</taxon>
        <taxon>Clostridia</taxon>
        <taxon>Eubacteriales</taxon>
        <taxon>Oscillospiraceae</taxon>
        <taxon>Ruminococcus</taxon>
    </lineage>
</organism>